<dbReference type="InterPro" id="IPR039672">
    <property type="entry name" value="MFS_2"/>
</dbReference>
<dbReference type="GO" id="GO:0005886">
    <property type="term" value="C:plasma membrane"/>
    <property type="evidence" value="ECO:0007669"/>
    <property type="project" value="TreeGrafter"/>
</dbReference>
<feature type="transmembrane region" description="Helical" evidence="2">
    <location>
        <begin position="286"/>
        <end position="302"/>
    </location>
</feature>
<organism evidence="3 4">
    <name type="scientific">Cuscuta australis</name>
    <dbReference type="NCBI Taxonomy" id="267555"/>
    <lineage>
        <taxon>Eukaryota</taxon>
        <taxon>Viridiplantae</taxon>
        <taxon>Streptophyta</taxon>
        <taxon>Embryophyta</taxon>
        <taxon>Tracheophyta</taxon>
        <taxon>Spermatophyta</taxon>
        <taxon>Magnoliopsida</taxon>
        <taxon>eudicotyledons</taxon>
        <taxon>Gunneridae</taxon>
        <taxon>Pentapetalae</taxon>
        <taxon>asterids</taxon>
        <taxon>lamiids</taxon>
        <taxon>Solanales</taxon>
        <taxon>Convolvulaceae</taxon>
        <taxon>Cuscuteae</taxon>
        <taxon>Cuscuta</taxon>
        <taxon>Cuscuta subgen. Grammica</taxon>
        <taxon>Cuscuta sect. Cleistogrammica</taxon>
    </lineage>
</organism>
<evidence type="ECO:0000256" key="1">
    <source>
        <dbReference type="ARBA" id="ARBA00044504"/>
    </source>
</evidence>
<feature type="transmembrane region" description="Helical" evidence="2">
    <location>
        <begin position="202"/>
        <end position="220"/>
    </location>
</feature>
<evidence type="ECO:0000313" key="3">
    <source>
        <dbReference type="EMBL" id="RAL48907.1"/>
    </source>
</evidence>
<comment type="similarity">
    <text evidence="1">Belongs to the major facilitator superfamily. Phosphate:H(+) symporter (TC 2.A.1.9) family.</text>
</comment>
<feature type="transmembrane region" description="Helical" evidence="2">
    <location>
        <begin position="254"/>
        <end position="274"/>
    </location>
</feature>
<dbReference type="Proteomes" id="UP000249390">
    <property type="component" value="Unassembled WGS sequence"/>
</dbReference>
<dbReference type="AlphaFoldDB" id="A0A328DT51"/>
<feature type="transmembrane region" description="Helical" evidence="2">
    <location>
        <begin position="416"/>
        <end position="437"/>
    </location>
</feature>
<dbReference type="GO" id="GO:0015293">
    <property type="term" value="F:symporter activity"/>
    <property type="evidence" value="ECO:0007669"/>
    <property type="project" value="InterPro"/>
</dbReference>
<dbReference type="GO" id="GO:0008643">
    <property type="term" value="P:carbohydrate transport"/>
    <property type="evidence" value="ECO:0007669"/>
    <property type="project" value="InterPro"/>
</dbReference>
<feature type="transmembrane region" description="Helical" evidence="2">
    <location>
        <begin position="89"/>
        <end position="113"/>
    </location>
</feature>
<keyword evidence="2" id="KW-0812">Transmembrane</keyword>
<feature type="transmembrane region" description="Helical" evidence="2">
    <location>
        <begin position="119"/>
        <end position="137"/>
    </location>
</feature>
<comment type="caution">
    <text evidence="3">The sequence shown here is derived from an EMBL/GenBank/DDBJ whole genome shotgun (WGS) entry which is preliminary data.</text>
</comment>
<sequence>MRGDEWEEGMEEKPLRRCSVLTYGVGHMLNDITQSCWYTYLLLYLTDIGLPPSSAATVTLTGQFADAFTTMIVGELIDRFGRFKIWHGVGCVMVALSFTSLFGGACVPCRIMASDSTTAQTLGYCFFAVLFCCGWSCTQISHMSMVNCISLNESSRIASVSCRNAFTMVASLILYAVTFFIFSDSTTSPRSQDTKVQYRWMAFVSVLIGGFFVIIFHLGIKEPSKRKDGCAKIRNKTPWTYWLKKVSYYQVASVYVLTRVVTNVSQSFLAVYVINDLRMNQSSKSLVPAIIYLCSFTTSVLLQELEWSNKRLKTLFSCGGLLWLLCGAIVMWLPMNMNHFMYALSILIGIANSLMMVTSTGMESALVDKHLDGSAFVYGSMGFVDKVLCGVALYFLESFEDADPVPCDPTHACFSVTRFSLGFIPGIAALLGAIVSFTMKLQTSHLKPLENPLLA</sequence>
<protein>
    <recommendedName>
        <fullName evidence="5">Major facilitator superfamily (MFS) profile domain-containing protein</fullName>
    </recommendedName>
</protein>
<evidence type="ECO:0000313" key="4">
    <source>
        <dbReference type="Proteomes" id="UP000249390"/>
    </source>
</evidence>
<gene>
    <name evidence="3" type="ORF">DM860_001227</name>
</gene>
<dbReference type="SUPFAM" id="SSF103473">
    <property type="entry name" value="MFS general substrate transporter"/>
    <property type="match status" value="1"/>
</dbReference>
<evidence type="ECO:0000256" key="2">
    <source>
        <dbReference type="SAM" id="Phobius"/>
    </source>
</evidence>
<feature type="transmembrane region" description="Helical" evidence="2">
    <location>
        <begin position="375"/>
        <end position="396"/>
    </location>
</feature>
<evidence type="ECO:0008006" key="5">
    <source>
        <dbReference type="Google" id="ProtNLM"/>
    </source>
</evidence>
<proteinExistence type="inferred from homology"/>
<dbReference type="EMBL" id="NQVE01000097">
    <property type="protein sequence ID" value="RAL48907.1"/>
    <property type="molecule type" value="Genomic_DNA"/>
</dbReference>
<accession>A0A328DT51</accession>
<reference evidence="3 4" key="1">
    <citation type="submission" date="2018-06" db="EMBL/GenBank/DDBJ databases">
        <title>The Genome of Cuscuta australis (Dodder) Provides Insight into the Evolution of Plant Parasitism.</title>
        <authorList>
            <person name="Liu H."/>
        </authorList>
    </citation>
    <scope>NUCLEOTIDE SEQUENCE [LARGE SCALE GENOMIC DNA]</scope>
    <source>
        <strain evidence="4">cv. Yunnan</strain>
        <tissue evidence="3">Vines</tissue>
    </source>
</reference>
<keyword evidence="2" id="KW-1133">Transmembrane helix</keyword>
<feature type="transmembrane region" description="Helical" evidence="2">
    <location>
        <begin position="340"/>
        <end position="363"/>
    </location>
</feature>
<dbReference type="PANTHER" id="PTHR11328">
    <property type="entry name" value="MAJOR FACILITATOR SUPERFAMILY DOMAIN-CONTAINING PROTEIN"/>
    <property type="match status" value="1"/>
</dbReference>
<keyword evidence="4" id="KW-1185">Reference proteome</keyword>
<keyword evidence="2" id="KW-0472">Membrane</keyword>
<dbReference type="PANTHER" id="PTHR11328:SF46">
    <property type="entry name" value="MAJOR FACILITATOR SUPERFAMILY DOMAIN-CONTAINING PROTEIN 12-LIKE"/>
    <property type="match status" value="1"/>
</dbReference>
<feature type="transmembrane region" description="Helical" evidence="2">
    <location>
        <begin position="314"/>
        <end position="334"/>
    </location>
</feature>
<dbReference type="Pfam" id="PF13347">
    <property type="entry name" value="MFS_2"/>
    <property type="match status" value="1"/>
</dbReference>
<name>A0A328DT51_9ASTE</name>
<dbReference type="InterPro" id="IPR036259">
    <property type="entry name" value="MFS_trans_sf"/>
</dbReference>
<feature type="transmembrane region" description="Helical" evidence="2">
    <location>
        <begin position="165"/>
        <end position="182"/>
    </location>
</feature>
<dbReference type="Gene3D" id="1.20.1250.20">
    <property type="entry name" value="MFS general substrate transporter like domains"/>
    <property type="match status" value="1"/>
</dbReference>